<evidence type="ECO:0000256" key="1">
    <source>
        <dbReference type="SAM" id="Coils"/>
    </source>
</evidence>
<protein>
    <recommendedName>
        <fullName evidence="4">Lipoprotein</fullName>
    </recommendedName>
</protein>
<evidence type="ECO:0008006" key="4">
    <source>
        <dbReference type="Google" id="ProtNLM"/>
    </source>
</evidence>
<dbReference type="RefSeq" id="WP_321099597.1">
    <property type="nucleotide sequence ID" value="NZ_JAXHPL010000042.1"/>
</dbReference>
<dbReference type="PROSITE" id="PS51257">
    <property type="entry name" value="PROKAR_LIPOPROTEIN"/>
    <property type="match status" value="1"/>
</dbReference>
<evidence type="ECO:0000313" key="3">
    <source>
        <dbReference type="Proteomes" id="UP001278995"/>
    </source>
</evidence>
<dbReference type="AlphaFoldDB" id="A0AB35UTW6"/>
<evidence type="ECO:0000313" key="2">
    <source>
        <dbReference type="EMBL" id="MDY6487226.1"/>
    </source>
</evidence>
<keyword evidence="1" id="KW-0175">Coiled coil</keyword>
<organism evidence="2 3">
    <name type="scientific">Acinetobacter faecalis</name>
    <dbReference type="NCBI Taxonomy" id="2665161"/>
    <lineage>
        <taxon>Bacteria</taxon>
        <taxon>Pseudomonadati</taxon>
        <taxon>Pseudomonadota</taxon>
        <taxon>Gammaproteobacteria</taxon>
        <taxon>Moraxellales</taxon>
        <taxon>Moraxellaceae</taxon>
        <taxon>Acinetobacter</taxon>
    </lineage>
</organism>
<proteinExistence type="predicted"/>
<dbReference type="EMBL" id="JAXHPL010000042">
    <property type="protein sequence ID" value="MDY6487226.1"/>
    <property type="molecule type" value="Genomic_DNA"/>
</dbReference>
<name>A0AB35UTW6_9GAMM</name>
<gene>
    <name evidence="2" type="ORF">SKM51_08490</name>
</gene>
<sequence length="290" mass="32868">MKIITSILGLSFITGITGCVTVDHIKTSDVSKFKGPNEVITSKKLNGKDGTGKEYITSDVLLDHQIPYTYLKTYCESQNGRFSQTYQSKFSRLTKPIQGYTNIAIPYIGGFTCTASQPWGVIIEPISNRYNRNAQLTFMTLKTEIANPLDLLYTSSDYYMIDMKKKRDLDAQIQQRNQEIRNQQQNYQRMISANAPKSNDIGRTICKDTSVSEYTGLIVLGQPQFRTVDGAKVIASLETISNNNIKINIKGWLSSNNNITSGNNVMYKQTPLESGRVIWDSKEYWYTCMY</sequence>
<feature type="coiled-coil region" evidence="1">
    <location>
        <begin position="166"/>
        <end position="193"/>
    </location>
</feature>
<dbReference type="Proteomes" id="UP001278995">
    <property type="component" value="Unassembled WGS sequence"/>
</dbReference>
<accession>A0AB35UTW6</accession>
<reference evidence="2 3" key="1">
    <citation type="submission" date="2023-11" db="EMBL/GenBank/DDBJ databases">
        <title>The common occurrence of Acinetobacte faecalis in cattle feces and its emended description.</title>
        <authorList>
            <person name="Kyselkova M."/>
            <person name="Xanthopoulou K."/>
            <person name="Shestivska V."/>
            <person name="Spanelova P."/>
            <person name="Maixnerova M."/>
            <person name="Higgins P.G."/>
            <person name="Nemec A."/>
        </authorList>
    </citation>
    <scope>NUCLEOTIDE SEQUENCE [LARGE SCALE GENOMIC DNA]</scope>
    <source>
        <strain evidence="2 3">ANC 7483</strain>
    </source>
</reference>
<comment type="caution">
    <text evidence="2">The sequence shown here is derived from an EMBL/GenBank/DDBJ whole genome shotgun (WGS) entry which is preliminary data.</text>
</comment>